<keyword evidence="6" id="KW-1185">Reference proteome</keyword>
<evidence type="ECO:0000259" key="4">
    <source>
        <dbReference type="SMART" id="SM00563"/>
    </source>
</evidence>
<sequence length="339" mass="37117">MSGAKTPRKGGRGSLRGDLAMLRSGRDWRGRALAPRGYRTPGGGAAGYGAGKAEQKTFPTAWARTPAARAVRNVLQRGVLKQYAWAKTRPQVEGLDLLESLRGPAIFVANHSSHLDTPLILGSLPRRIADRTAVGAAADYFFTSTAVSVTTALMFNAFPVDRYGSRRSGVSLPAELIDDGWSLLLYPEGTRSHDGWMSSFKMGASRLCVSMGIPVVPVAVRGTFAAMPRGKALPTRTGTRLVVRFGRPLPPQEDESITDFRTRMLRHIAALWSEEDLGWYQSLRAAHEGRLALPEGRTTALPLTSTPVEQGKPVAEWRRVWEATKPSMGDGRRRVWRND</sequence>
<evidence type="ECO:0000256" key="1">
    <source>
        <dbReference type="ARBA" id="ARBA00022679"/>
    </source>
</evidence>
<dbReference type="GO" id="GO:0016746">
    <property type="term" value="F:acyltransferase activity"/>
    <property type="evidence" value="ECO:0007669"/>
    <property type="project" value="UniProtKB-KW"/>
</dbReference>
<feature type="region of interest" description="Disordered" evidence="3">
    <location>
        <begin position="32"/>
        <end position="51"/>
    </location>
</feature>
<name>A0ABP5K984_9ACTN</name>
<evidence type="ECO:0000256" key="3">
    <source>
        <dbReference type="SAM" id="MobiDB-lite"/>
    </source>
</evidence>
<feature type="domain" description="Phospholipid/glycerol acyltransferase" evidence="4">
    <location>
        <begin position="105"/>
        <end position="223"/>
    </location>
</feature>
<evidence type="ECO:0000313" key="6">
    <source>
        <dbReference type="Proteomes" id="UP001500443"/>
    </source>
</evidence>
<dbReference type="PANTHER" id="PTHR10434:SF11">
    <property type="entry name" value="1-ACYL-SN-GLYCEROL-3-PHOSPHATE ACYLTRANSFERASE"/>
    <property type="match status" value="1"/>
</dbReference>
<protein>
    <submittedName>
        <fullName evidence="5">Lysophospholipid acyltransferase family protein</fullName>
    </submittedName>
</protein>
<dbReference type="RefSeq" id="WP_344290798.1">
    <property type="nucleotide sequence ID" value="NZ_BAAAPF010000102.1"/>
</dbReference>
<keyword evidence="1" id="KW-0808">Transferase</keyword>
<dbReference type="CDD" id="cd07989">
    <property type="entry name" value="LPLAT_AGPAT-like"/>
    <property type="match status" value="1"/>
</dbReference>
<dbReference type="Pfam" id="PF01553">
    <property type="entry name" value="Acyltransferase"/>
    <property type="match status" value="1"/>
</dbReference>
<evidence type="ECO:0000256" key="2">
    <source>
        <dbReference type="ARBA" id="ARBA00023315"/>
    </source>
</evidence>
<proteinExistence type="predicted"/>
<gene>
    <name evidence="5" type="ORF">GCM10009802_33410</name>
</gene>
<organism evidence="5 6">
    <name type="scientific">Streptomyces synnematoformans</name>
    <dbReference type="NCBI Taxonomy" id="415721"/>
    <lineage>
        <taxon>Bacteria</taxon>
        <taxon>Bacillati</taxon>
        <taxon>Actinomycetota</taxon>
        <taxon>Actinomycetes</taxon>
        <taxon>Kitasatosporales</taxon>
        <taxon>Streptomycetaceae</taxon>
        <taxon>Streptomyces</taxon>
    </lineage>
</organism>
<keyword evidence="2 5" id="KW-0012">Acyltransferase</keyword>
<accession>A0ABP5K984</accession>
<reference evidence="6" key="1">
    <citation type="journal article" date="2019" name="Int. J. Syst. Evol. Microbiol.">
        <title>The Global Catalogue of Microorganisms (GCM) 10K type strain sequencing project: providing services to taxonomists for standard genome sequencing and annotation.</title>
        <authorList>
            <consortium name="The Broad Institute Genomics Platform"/>
            <consortium name="The Broad Institute Genome Sequencing Center for Infectious Disease"/>
            <person name="Wu L."/>
            <person name="Ma J."/>
        </authorList>
    </citation>
    <scope>NUCLEOTIDE SEQUENCE [LARGE SCALE GENOMIC DNA]</scope>
    <source>
        <strain evidence="6">JCM 15481</strain>
    </source>
</reference>
<dbReference type="Proteomes" id="UP001500443">
    <property type="component" value="Unassembled WGS sequence"/>
</dbReference>
<feature type="compositionally biased region" description="Gly residues" evidence="3">
    <location>
        <begin position="40"/>
        <end position="50"/>
    </location>
</feature>
<evidence type="ECO:0000313" key="5">
    <source>
        <dbReference type="EMBL" id="GAA2127072.1"/>
    </source>
</evidence>
<comment type="caution">
    <text evidence="5">The sequence shown here is derived from an EMBL/GenBank/DDBJ whole genome shotgun (WGS) entry which is preliminary data.</text>
</comment>
<dbReference type="SUPFAM" id="SSF69593">
    <property type="entry name" value="Glycerol-3-phosphate (1)-acyltransferase"/>
    <property type="match status" value="1"/>
</dbReference>
<dbReference type="SMART" id="SM00563">
    <property type="entry name" value="PlsC"/>
    <property type="match status" value="1"/>
</dbReference>
<dbReference type="InterPro" id="IPR002123">
    <property type="entry name" value="Plipid/glycerol_acylTrfase"/>
</dbReference>
<dbReference type="EMBL" id="BAAAPF010000102">
    <property type="protein sequence ID" value="GAA2127072.1"/>
    <property type="molecule type" value="Genomic_DNA"/>
</dbReference>
<dbReference type="PANTHER" id="PTHR10434">
    <property type="entry name" value="1-ACYL-SN-GLYCEROL-3-PHOSPHATE ACYLTRANSFERASE"/>
    <property type="match status" value="1"/>
</dbReference>